<feature type="signal peptide" evidence="1">
    <location>
        <begin position="1"/>
        <end position="21"/>
    </location>
</feature>
<dbReference type="Proteomes" id="UP000504617">
    <property type="component" value="Unplaced"/>
</dbReference>
<proteinExistence type="predicted"/>
<name>A0A6I9X9W7_9SAUR</name>
<dbReference type="SUPFAM" id="SSF57392">
    <property type="entry name" value="Defensin-like"/>
    <property type="match status" value="1"/>
</dbReference>
<sequence length="82" mass="9597">MTLYLLFAFLFLAFLSESGNAQRWCHRRGGRCFSHRCLQNFENLGKIDCRQSHICCRPNGAQWKIMPSPSSIQDVFKIWPMT</sequence>
<dbReference type="RefSeq" id="XP_013908048.1">
    <property type="nucleotide sequence ID" value="XM_014052573.1"/>
</dbReference>
<evidence type="ECO:0000313" key="3">
    <source>
        <dbReference type="RefSeq" id="XP_013908048.1"/>
    </source>
</evidence>
<reference evidence="3" key="1">
    <citation type="submission" date="2025-08" db="UniProtKB">
        <authorList>
            <consortium name="RefSeq"/>
        </authorList>
    </citation>
    <scope>IDENTIFICATION</scope>
    <source>
        <tissue evidence="3">Skeletal muscle</tissue>
    </source>
</reference>
<evidence type="ECO:0000313" key="2">
    <source>
        <dbReference type="Proteomes" id="UP000504617"/>
    </source>
</evidence>
<organism evidence="2 3">
    <name type="scientific">Thamnophis sirtalis</name>
    <dbReference type="NCBI Taxonomy" id="35019"/>
    <lineage>
        <taxon>Eukaryota</taxon>
        <taxon>Metazoa</taxon>
        <taxon>Chordata</taxon>
        <taxon>Craniata</taxon>
        <taxon>Vertebrata</taxon>
        <taxon>Euteleostomi</taxon>
        <taxon>Lepidosauria</taxon>
        <taxon>Squamata</taxon>
        <taxon>Bifurcata</taxon>
        <taxon>Unidentata</taxon>
        <taxon>Episquamata</taxon>
        <taxon>Toxicofera</taxon>
        <taxon>Serpentes</taxon>
        <taxon>Colubroidea</taxon>
        <taxon>Colubridae</taxon>
        <taxon>Natricinae</taxon>
        <taxon>Thamnophis</taxon>
    </lineage>
</organism>
<dbReference type="OrthoDB" id="10463859at2759"/>
<accession>A0A6I9X9W7</accession>
<gene>
    <name evidence="3" type="primary">LOC106538153</name>
</gene>
<evidence type="ECO:0000256" key="1">
    <source>
        <dbReference type="SAM" id="SignalP"/>
    </source>
</evidence>
<dbReference type="GeneID" id="106538153"/>
<dbReference type="AlphaFoldDB" id="A0A6I9X9W7"/>
<dbReference type="KEGG" id="tsr:106538153"/>
<protein>
    <submittedName>
        <fullName evidence="3">Crotamine CRO3-like</fullName>
    </submittedName>
</protein>
<keyword evidence="2" id="KW-1185">Reference proteome</keyword>
<feature type="chain" id="PRO_5026908368" evidence="1">
    <location>
        <begin position="22"/>
        <end position="82"/>
    </location>
</feature>
<dbReference type="Gene3D" id="3.10.360.10">
    <property type="entry name" value="Antimicrobial Peptide, Beta-defensin 2, Chain A"/>
    <property type="match status" value="1"/>
</dbReference>
<keyword evidence="1" id="KW-0732">Signal</keyword>